<dbReference type="Pfam" id="PF14432">
    <property type="entry name" value="DYW_deaminase"/>
    <property type="match status" value="1"/>
</dbReference>
<dbReference type="Gene3D" id="1.25.40.10">
    <property type="entry name" value="Tetratricopeptide repeat domain"/>
    <property type="match status" value="7"/>
</dbReference>
<evidence type="ECO:0000256" key="3">
    <source>
        <dbReference type="PROSITE-ProRule" id="PRU00708"/>
    </source>
</evidence>
<dbReference type="PANTHER" id="PTHR47926:SF390">
    <property type="entry name" value="TETRATRICOPEPTIDE REPEAT-LIKE SUPERFAMILY PROTEIN"/>
    <property type="match status" value="1"/>
</dbReference>
<organism evidence="5 6">
    <name type="scientific">Tagetes erecta</name>
    <name type="common">African marigold</name>
    <dbReference type="NCBI Taxonomy" id="13708"/>
    <lineage>
        <taxon>Eukaryota</taxon>
        <taxon>Viridiplantae</taxon>
        <taxon>Streptophyta</taxon>
        <taxon>Embryophyta</taxon>
        <taxon>Tracheophyta</taxon>
        <taxon>Spermatophyta</taxon>
        <taxon>Magnoliopsida</taxon>
        <taxon>eudicotyledons</taxon>
        <taxon>Gunneridae</taxon>
        <taxon>Pentapetalae</taxon>
        <taxon>asterids</taxon>
        <taxon>campanulids</taxon>
        <taxon>Asterales</taxon>
        <taxon>Asteraceae</taxon>
        <taxon>Asteroideae</taxon>
        <taxon>Heliantheae alliance</taxon>
        <taxon>Tageteae</taxon>
        <taxon>Tagetes</taxon>
    </lineage>
</organism>
<feature type="repeat" description="PPR" evidence="3">
    <location>
        <begin position="442"/>
        <end position="476"/>
    </location>
</feature>
<feature type="repeat" description="PPR" evidence="3">
    <location>
        <begin position="234"/>
        <end position="268"/>
    </location>
</feature>
<dbReference type="GO" id="GO:0009451">
    <property type="term" value="P:RNA modification"/>
    <property type="evidence" value="ECO:0007669"/>
    <property type="project" value="InterPro"/>
</dbReference>
<reference evidence="5" key="1">
    <citation type="journal article" date="2023" name="bioRxiv">
        <title>Improved chromosome-level genome assembly for marigold (Tagetes erecta).</title>
        <authorList>
            <person name="Jiang F."/>
            <person name="Yuan L."/>
            <person name="Wang S."/>
            <person name="Wang H."/>
            <person name="Xu D."/>
            <person name="Wang A."/>
            <person name="Fan W."/>
        </authorList>
    </citation>
    <scope>NUCLEOTIDE SEQUENCE</scope>
    <source>
        <strain evidence="5">WSJ</strain>
        <tissue evidence="5">Leaf</tissue>
    </source>
</reference>
<comment type="similarity">
    <text evidence="1">Belongs to the PPR family. PCMP-H subfamily.</text>
</comment>
<dbReference type="FunFam" id="1.25.40.10:FF:000031">
    <property type="entry name" value="Pentatricopeptide repeat-containing protein mitochondrial"/>
    <property type="match status" value="1"/>
</dbReference>
<dbReference type="NCBIfam" id="TIGR00756">
    <property type="entry name" value="PPR"/>
    <property type="match status" value="4"/>
</dbReference>
<dbReference type="FunFam" id="1.25.40.10:FF:000073">
    <property type="entry name" value="Pentatricopeptide repeat-containing protein chloroplastic"/>
    <property type="match status" value="1"/>
</dbReference>
<protein>
    <recommendedName>
        <fullName evidence="4">DYW domain-containing protein</fullName>
    </recommendedName>
</protein>
<evidence type="ECO:0000259" key="4">
    <source>
        <dbReference type="Pfam" id="PF14432"/>
    </source>
</evidence>
<feature type="domain" description="DYW" evidence="4">
    <location>
        <begin position="963"/>
        <end position="1054"/>
    </location>
</feature>
<gene>
    <name evidence="5" type="ORF">QVD17_19326</name>
</gene>
<dbReference type="Pfam" id="PF01535">
    <property type="entry name" value="PPR"/>
    <property type="match status" value="9"/>
</dbReference>
<name>A0AAD8KQS4_TARER</name>
<dbReference type="Proteomes" id="UP001229421">
    <property type="component" value="Unassembled WGS sequence"/>
</dbReference>
<keyword evidence="6" id="KW-1185">Reference proteome</keyword>
<accession>A0AAD8KQS4</accession>
<dbReference type="InterPro" id="IPR011990">
    <property type="entry name" value="TPR-like_helical_dom_sf"/>
</dbReference>
<dbReference type="PROSITE" id="PS51375">
    <property type="entry name" value="PPR"/>
    <property type="match status" value="7"/>
</dbReference>
<dbReference type="InterPro" id="IPR046849">
    <property type="entry name" value="E2_motif"/>
</dbReference>
<evidence type="ECO:0000313" key="5">
    <source>
        <dbReference type="EMBL" id="KAK1424015.1"/>
    </source>
</evidence>
<feature type="repeat" description="PPR" evidence="3">
    <location>
        <begin position="745"/>
        <end position="779"/>
    </location>
</feature>
<dbReference type="PANTHER" id="PTHR47926">
    <property type="entry name" value="PENTATRICOPEPTIDE REPEAT-CONTAINING PROTEIN"/>
    <property type="match status" value="1"/>
</dbReference>
<feature type="repeat" description="PPR" evidence="3">
    <location>
        <begin position="99"/>
        <end position="129"/>
    </location>
</feature>
<dbReference type="FunFam" id="1.25.40.10:FF:000366">
    <property type="entry name" value="Pentatricopeptide (PPR) repeat-containing protein"/>
    <property type="match status" value="1"/>
</dbReference>
<dbReference type="InterPro" id="IPR046848">
    <property type="entry name" value="E_motif"/>
</dbReference>
<evidence type="ECO:0000256" key="2">
    <source>
        <dbReference type="ARBA" id="ARBA00022737"/>
    </source>
</evidence>
<dbReference type="Pfam" id="PF20430">
    <property type="entry name" value="Eplus_motif"/>
    <property type="match status" value="1"/>
</dbReference>
<dbReference type="FunFam" id="1.25.40.10:FF:000425">
    <property type="entry name" value="Pentatricopeptide repeat-containing protein At3g26540"/>
    <property type="match status" value="1"/>
</dbReference>
<dbReference type="Pfam" id="PF13041">
    <property type="entry name" value="PPR_2"/>
    <property type="match status" value="3"/>
</dbReference>
<sequence length="1054" mass="118304">MFHRNILFTHRHLSYYSNSASLTYAPFLLHSKHISLLNTQFPDPHLPSISSSSSHASTQFSSSDHQKYESIVNRYQYSCSHDDSQQLHIQIFKNGYSSDVFLLNTLVNIYTRIGEMIYARKVFDEMPQRNSISWSCLVSGYTRNNMPYEACNVFKDMNCGGFTPVHYAIGSVLRACQVLEYNGLRFGIQIHGFVSKSLNVFHEVVCNGLISMYGKCMDSPDYAFFVFDEMRNRSLVSWNSIISVYSNSGDAVSAFKLFSSMQLEGLQPTEYTFGSIITAASMLSELNSFSLEQVMCTIQKSGYLFDLYVGSALVSGFARSGQISLAKKIFGLMDVKNVISLHGLMVGLARQKRGEEAVEVFLKMKNLVKLTSDSYVILLSTLGEFSDLEEGRRMGKEVHAYVIRNGLSDSNVAIGNSLINMYAKCGSVKDASSAFKLMINKDDISWNSIITGFDQNGCFINAIMMFCEMRRNQLRPGNFTIISALSSCGGLGLLSLGEQIHCEGVKLGLDDDVSVSNSLVDFYSETGCIENCKKVLSSMREYDLVSWNSIIGAFSDSNSLVLESVEYFIEMMRGGWRPNLITFVNILGAISSVHELVRQIHGLLLKHPFSDENAAGNTTLMCYGKSGNMDDCEKIFSKMGDRRDETSWNSMISGYIHNEQLNKAMNLVKLMLTNGQRLDCFTLASVLSACASVATLERGMEVHACGVRAYVDADVVVGSALIDMYAKCGRIDYASRFFKRMHVKNVYSWNSMISGYARHGHGDKSLEIFNKMKLEGQIPDHVTFVGVLSACSHMGLVDQGLDHFNSMREVYGLNPKMEHFSCMVDILGRAGELDKLEDFLNKMPVSPSVLIWRTVLGACCRSNSERATNLGIQAGSKLLELDPNNAVNYVLLSNMYAVKGKWEDMRKTRFLMKQAEVKKEAGCSWVSMKDGVHVFVASDNSHPEIDEIYKKVRKLQGRMREIGYVPEVKYALHDLEIENQEEILSYHSEKLAVAFVLTKKSELPIRIMKNLRVCGDCHTFLKYVSKIVGRLIVVRDSNRFHHFVDGKCSCGDYW</sequence>
<comment type="caution">
    <text evidence="5">The sequence shown here is derived from an EMBL/GenBank/DDBJ whole genome shotgun (WGS) entry which is preliminary data.</text>
</comment>
<proteinExistence type="inferred from homology"/>
<dbReference type="AlphaFoldDB" id="A0AAD8KQS4"/>
<dbReference type="GO" id="GO:0008270">
    <property type="term" value="F:zinc ion binding"/>
    <property type="evidence" value="ECO:0007669"/>
    <property type="project" value="InterPro"/>
</dbReference>
<evidence type="ECO:0000313" key="6">
    <source>
        <dbReference type="Proteomes" id="UP001229421"/>
    </source>
</evidence>
<feature type="repeat" description="PPR" evidence="3">
    <location>
        <begin position="130"/>
        <end position="164"/>
    </location>
</feature>
<evidence type="ECO:0000256" key="1">
    <source>
        <dbReference type="ARBA" id="ARBA00006643"/>
    </source>
</evidence>
<feature type="repeat" description="PPR" evidence="3">
    <location>
        <begin position="644"/>
        <end position="678"/>
    </location>
</feature>
<dbReference type="EMBL" id="JAUHHV010000005">
    <property type="protein sequence ID" value="KAK1424015.1"/>
    <property type="molecule type" value="Genomic_DNA"/>
</dbReference>
<keyword evidence="2" id="KW-0677">Repeat</keyword>
<dbReference type="FunFam" id="1.25.40.10:FF:000381">
    <property type="entry name" value="Pentatricopeptide repeat-containing protein"/>
    <property type="match status" value="2"/>
</dbReference>
<feature type="repeat" description="PPR" evidence="3">
    <location>
        <begin position="543"/>
        <end position="578"/>
    </location>
</feature>
<dbReference type="InterPro" id="IPR032867">
    <property type="entry name" value="DYW_dom"/>
</dbReference>
<dbReference type="Pfam" id="PF20431">
    <property type="entry name" value="E_motif"/>
    <property type="match status" value="1"/>
</dbReference>
<dbReference type="InterPro" id="IPR002885">
    <property type="entry name" value="PPR_rpt"/>
</dbReference>
<dbReference type="GO" id="GO:0003723">
    <property type="term" value="F:RNA binding"/>
    <property type="evidence" value="ECO:0007669"/>
    <property type="project" value="InterPro"/>
</dbReference>
<dbReference type="InterPro" id="IPR046960">
    <property type="entry name" value="PPR_At4g14850-like_plant"/>
</dbReference>